<reference evidence="3" key="1">
    <citation type="journal article" date="2013" name="Nature">
        <title>The genomes of four tapeworm species reveal adaptations to parasitism.</title>
        <authorList>
            <person name="Tsai I.J."/>
            <person name="Zarowiecki M."/>
            <person name="Holroyd N."/>
            <person name="Garciarrubio A."/>
            <person name="Sanchez-Flores A."/>
            <person name="Brooks K.L."/>
            <person name="Tracey A."/>
            <person name="Bobes R.J."/>
            <person name="Fragoso G."/>
            <person name="Sciutto E."/>
            <person name="Aslett M."/>
            <person name="Beasley H."/>
            <person name="Bennett H.M."/>
            <person name="Cai J."/>
            <person name="Camicia F."/>
            <person name="Clark R."/>
            <person name="Cucher M."/>
            <person name="De Silva N."/>
            <person name="Day T.A."/>
            <person name="Deplazes P."/>
            <person name="Estrada K."/>
            <person name="Fernandez C."/>
            <person name="Holland P.W."/>
            <person name="Hou J."/>
            <person name="Hu S."/>
            <person name="Huckvale T."/>
            <person name="Hung S.S."/>
            <person name="Kamenetzky L."/>
            <person name="Keane J.A."/>
            <person name="Kiss F."/>
            <person name="Koziol U."/>
            <person name="Lambert O."/>
            <person name="Liu K."/>
            <person name="Luo X."/>
            <person name="Luo Y."/>
            <person name="Macchiaroli N."/>
            <person name="Nichol S."/>
            <person name="Paps J."/>
            <person name="Parkinson J."/>
            <person name="Pouchkina-Stantcheva N."/>
            <person name="Riddiford N."/>
            <person name="Rosenzvit M."/>
            <person name="Salinas G."/>
            <person name="Wasmuth J.D."/>
            <person name="Zamanian M."/>
            <person name="Zheng Y."/>
            <person name="Cai X."/>
            <person name="Soberon X."/>
            <person name="Olson P.D."/>
            <person name="Laclette J.P."/>
            <person name="Brehm K."/>
            <person name="Berriman M."/>
            <person name="Garciarrubio A."/>
            <person name="Bobes R.J."/>
            <person name="Fragoso G."/>
            <person name="Sanchez-Flores A."/>
            <person name="Estrada K."/>
            <person name="Cevallos M.A."/>
            <person name="Morett E."/>
            <person name="Gonzalez V."/>
            <person name="Portillo T."/>
            <person name="Ochoa-Leyva A."/>
            <person name="Jose M.V."/>
            <person name="Sciutto E."/>
            <person name="Landa A."/>
            <person name="Jimenez L."/>
            <person name="Valdes V."/>
            <person name="Carrero J.C."/>
            <person name="Larralde C."/>
            <person name="Morales-Montor J."/>
            <person name="Limon-Lason J."/>
            <person name="Soberon X."/>
            <person name="Laclette J.P."/>
        </authorList>
    </citation>
    <scope>NUCLEOTIDE SEQUENCE [LARGE SCALE GENOMIC DNA]</scope>
</reference>
<feature type="domain" description="C2H2-type" evidence="2">
    <location>
        <begin position="119"/>
        <end position="139"/>
    </location>
</feature>
<sequence>MGFISFGYLTLQLKAKAGILKGLEELLDEENVAPNAPSGSPREKSGGEKRVLETLISAQEDEAGHLAEVKEMLKNNDPRLKFVLDGDAIENPFAVDQEAQLQYLMDSFCEMKVDGGHKCVVCDDEWEDLEMMHQHLLTHSNSKFYLCVCFASRVSTHSLACTFTQQHTMVSFHCRLRFHHYGEANETCFTRCSFLHEDESALPPSIQDYLDKLRSTEGPESPQYSKPKEPMKHSAQEKCERDYRCIICGFNSSRLDVLLLHTEQKHPTKRDAIGRLRLRLLHAAFNPKGYRFDNADEEEEEEGT</sequence>
<dbReference type="Proteomes" id="UP000017246">
    <property type="component" value="Unassembled WGS sequence"/>
</dbReference>
<protein>
    <submittedName>
        <fullName evidence="3">Transcription factor ovo 2</fullName>
    </submittedName>
</protein>
<dbReference type="EMBL" id="LN902327">
    <property type="protein sequence ID" value="CDI96680.2"/>
    <property type="molecule type" value="Genomic_DNA"/>
</dbReference>
<reference evidence="3" key="2">
    <citation type="submission" date="2015-11" db="EMBL/GenBank/DDBJ databases">
        <authorList>
            <person name="Zhang Y."/>
            <person name="Guo Z."/>
        </authorList>
    </citation>
    <scope>NUCLEOTIDE SEQUENCE</scope>
</reference>
<feature type="region of interest" description="Disordered" evidence="1">
    <location>
        <begin position="214"/>
        <end position="233"/>
    </location>
</feature>
<evidence type="ECO:0000256" key="1">
    <source>
        <dbReference type="SAM" id="MobiDB-lite"/>
    </source>
</evidence>
<dbReference type="InterPro" id="IPR013087">
    <property type="entry name" value="Znf_C2H2_type"/>
</dbReference>
<evidence type="ECO:0000313" key="3">
    <source>
        <dbReference type="EMBL" id="CDI96680.2"/>
    </source>
</evidence>
<evidence type="ECO:0000259" key="2">
    <source>
        <dbReference type="PROSITE" id="PS00028"/>
    </source>
</evidence>
<proteinExistence type="predicted"/>
<keyword evidence="4" id="KW-1185">Reference proteome</keyword>
<dbReference type="AlphaFoldDB" id="A0A087VX38"/>
<evidence type="ECO:0000313" key="4">
    <source>
        <dbReference type="Proteomes" id="UP000017246"/>
    </source>
</evidence>
<gene>
    <name evidence="3" type="ORF">EmuJ_000036900</name>
</gene>
<dbReference type="PROSITE" id="PS00028">
    <property type="entry name" value="ZINC_FINGER_C2H2_1"/>
    <property type="match status" value="1"/>
</dbReference>
<organism evidence="3 4">
    <name type="scientific">Echinococcus multilocularis</name>
    <name type="common">Fox tapeworm</name>
    <dbReference type="NCBI Taxonomy" id="6211"/>
    <lineage>
        <taxon>Eukaryota</taxon>
        <taxon>Metazoa</taxon>
        <taxon>Spiralia</taxon>
        <taxon>Lophotrochozoa</taxon>
        <taxon>Platyhelminthes</taxon>
        <taxon>Cestoda</taxon>
        <taxon>Eucestoda</taxon>
        <taxon>Cyclophyllidea</taxon>
        <taxon>Taeniidae</taxon>
        <taxon>Echinococcus</taxon>
    </lineage>
</organism>
<accession>A0A087VX38</accession>
<name>A0A087VX38_ECHMU</name>
<dbReference type="SMART" id="SM00355">
    <property type="entry name" value="ZnF_C2H2"/>
    <property type="match status" value="2"/>
</dbReference>
<dbReference type="OrthoDB" id="7295497at2759"/>